<dbReference type="OrthoDB" id="7478036at2"/>
<reference evidence="2 3" key="1">
    <citation type="submission" date="2016-08" db="EMBL/GenBank/DDBJ databases">
        <title>Draft genome of the agarase producing Sphingomonas sp. MCT13.</title>
        <authorList>
            <person name="D'Andrea M.M."/>
            <person name="Rossolini G.M."/>
            <person name="Thaller M.C."/>
        </authorList>
    </citation>
    <scope>NUCLEOTIDE SEQUENCE [LARGE SCALE GENOMIC DNA]</scope>
    <source>
        <strain evidence="2 3">MCT13</strain>
    </source>
</reference>
<protein>
    <recommendedName>
        <fullName evidence="4">DUF1292 domain-containing protein</fullName>
    </recommendedName>
</protein>
<evidence type="ECO:0000256" key="1">
    <source>
        <dbReference type="SAM" id="Coils"/>
    </source>
</evidence>
<evidence type="ECO:0000313" key="3">
    <source>
        <dbReference type="Proteomes" id="UP000094487"/>
    </source>
</evidence>
<evidence type="ECO:0000313" key="2">
    <source>
        <dbReference type="EMBL" id="ODP38912.1"/>
    </source>
</evidence>
<dbReference type="STRING" id="1888892.BFL28_12685"/>
<proteinExistence type="predicted"/>
<evidence type="ECO:0008006" key="4">
    <source>
        <dbReference type="Google" id="ProtNLM"/>
    </source>
</evidence>
<dbReference type="EMBL" id="MDDS01000010">
    <property type="protein sequence ID" value="ODP38912.1"/>
    <property type="molecule type" value="Genomic_DNA"/>
</dbReference>
<dbReference type="Proteomes" id="UP000094487">
    <property type="component" value="Unassembled WGS sequence"/>
</dbReference>
<dbReference type="AlphaFoldDB" id="A0A1E3LYJ9"/>
<keyword evidence="1" id="KW-0175">Coiled coil</keyword>
<dbReference type="RefSeq" id="WP_069319388.1">
    <property type="nucleotide sequence ID" value="NZ_MDDS01000010.1"/>
</dbReference>
<accession>A0A1E3LYJ9</accession>
<sequence>MAKVLSQFVITPNGTGEYILNLEDDDGEAVEFVASYEQLDLIAEALQEQLDGDEENVLAVDDESDLVDRA</sequence>
<gene>
    <name evidence="2" type="ORF">BFL28_12685</name>
</gene>
<comment type="caution">
    <text evidence="2">The sequence shown here is derived from an EMBL/GenBank/DDBJ whole genome shotgun (WGS) entry which is preliminary data.</text>
</comment>
<organism evidence="2 3">
    <name type="scientific">Sphingomonas turrisvirgatae</name>
    <dbReference type="NCBI Taxonomy" id="1888892"/>
    <lineage>
        <taxon>Bacteria</taxon>
        <taxon>Pseudomonadati</taxon>
        <taxon>Pseudomonadota</taxon>
        <taxon>Alphaproteobacteria</taxon>
        <taxon>Sphingomonadales</taxon>
        <taxon>Sphingomonadaceae</taxon>
        <taxon>Sphingomonas</taxon>
    </lineage>
</organism>
<feature type="coiled-coil region" evidence="1">
    <location>
        <begin position="36"/>
        <end position="63"/>
    </location>
</feature>
<name>A0A1E3LYJ9_9SPHN</name>
<keyword evidence="3" id="KW-1185">Reference proteome</keyword>